<dbReference type="RefSeq" id="WP_379485304.1">
    <property type="nucleotide sequence ID" value="NZ_JBHMCF010000060.1"/>
</dbReference>
<comment type="caution">
    <text evidence="3">The sequence shown here is derived from an EMBL/GenBank/DDBJ whole genome shotgun (WGS) entry which is preliminary data.</text>
</comment>
<gene>
    <name evidence="3" type="ORF">ACFFR3_47270</name>
</gene>
<feature type="domain" description="MOSC" evidence="2">
    <location>
        <begin position="1"/>
        <end position="60"/>
    </location>
</feature>
<feature type="compositionally biased region" description="Polar residues" evidence="1">
    <location>
        <begin position="1"/>
        <end position="11"/>
    </location>
</feature>
<dbReference type="InterPro" id="IPR005302">
    <property type="entry name" value="MoCF_Sase_C"/>
</dbReference>
<accession>A0ABV5P3P9</accession>
<dbReference type="EMBL" id="JBHMCF010000060">
    <property type="protein sequence ID" value="MFB9477142.1"/>
    <property type="molecule type" value="Genomic_DNA"/>
</dbReference>
<proteinExistence type="predicted"/>
<evidence type="ECO:0000259" key="2">
    <source>
        <dbReference type="PROSITE" id="PS51340"/>
    </source>
</evidence>
<reference evidence="3 4" key="1">
    <citation type="submission" date="2024-09" db="EMBL/GenBank/DDBJ databases">
        <authorList>
            <person name="Sun Q."/>
            <person name="Mori K."/>
        </authorList>
    </citation>
    <scope>NUCLEOTIDE SEQUENCE [LARGE SCALE GENOMIC DNA]</scope>
    <source>
        <strain evidence="3 4">JCM 3324</strain>
    </source>
</reference>
<protein>
    <recommendedName>
        <fullName evidence="2">MOSC domain-containing protein</fullName>
    </recommendedName>
</protein>
<feature type="region of interest" description="Disordered" evidence="1">
    <location>
        <begin position="1"/>
        <end position="23"/>
    </location>
</feature>
<evidence type="ECO:0000256" key="1">
    <source>
        <dbReference type="SAM" id="MobiDB-lite"/>
    </source>
</evidence>
<evidence type="ECO:0000313" key="3">
    <source>
        <dbReference type="EMBL" id="MFB9477142.1"/>
    </source>
</evidence>
<organism evidence="3 4">
    <name type="scientific">Nonomuraea salmonea</name>
    <dbReference type="NCBI Taxonomy" id="46181"/>
    <lineage>
        <taxon>Bacteria</taxon>
        <taxon>Bacillati</taxon>
        <taxon>Actinomycetota</taxon>
        <taxon>Actinomycetes</taxon>
        <taxon>Streptosporangiales</taxon>
        <taxon>Streptosporangiaceae</taxon>
        <taxon>Nonomuraea</taxon>
    </lineage>
</organism>
<dbReference type="PROSITE" id="PS51340">
    <property type="entry name" value="MOSC"/>
    <property type="match status" value="1"/>
</dbReference>
<evidence type="ECO:0000313" key="4">
    <source>
        <dbReference type="Proteomes" id="UP001589568"/>
    </source>
</evidence>
<name>A0ABV5P3P9_9ACTN</name>
<keyword evidence="4" id="KW-1185">Reference proteome</keyword>
<sequence length="67" mass="7056">MPSAAPSTMVEQETGAKAGPEPLRTLADYRRVAKGGVAFGVRYAVLRPGRAAVGETVQITEWGPSEL</sequence>
<dbReference type="Proteomes" id="UP001589568">
    <property type="component" value="Unassembled WGS sequence"/>
</dbReference>